<accession>A0AC59Z3T8</accession>
<name>A0AC59Z3T8_RANTA</name>
<gene>
    <name evidence="1" type="ORF">MRATA1EN22A_LOCUS13591</name>
</gene>
<reference evidence="1" key="1">
    <citation type="submission" date="2023-05" db="EMBL/GenBank/DDBJ databases">
        <authorList>
            <consortium name="ELIXIR-Norway"/>
        </authorList>
    </citation>
    <scope>NUCLEOTIDE SEQUENCE</scope>
</reference>
<dbReference type="Proteomes" id="UP001162501">
    <property type="component" value="Chromosome 23"/>
</dbReference>
<dbReference type="EMBL" id="OX596107">
    <property type="protein sequence ID" value="CAN0202559.1"/>
    <property type="molecule type" value="Genomic_DNA"/>
</dbReference>
<sequence>MTLGCKQKLAVETDRARAGHLEHLQLAQREAACQSQLPSWRVLRLCRPHPWQGTISLLAGTRLLSYWSETEERAQICSSGPAGHGKSLAATKAADKRLSERGLMGRQRGLEQKHWRLRH</sequence>
<reference evidence="1" key="2">
    <citation type="submission" date="2025-03" db="EMBL/GenBank/DDBJ databases">
        <authorList>
            <consortium name="ELIXIR-Norway"/>
            <consortium name="Elixir Norway"/>
        </authorList>
    </citation>
    <scope>NUCLEOTIDE SEQUENCE</scope>
</reference>
<evidence type="ECO:0000313" key="1">
    <source>
        <dbReference type="EMBL" id="CAN0202559.1"/>
    </source>
</evidence>
<proteinExistence type="predicted"/>
<evidence type="ECO:0000313" key="2">
    <source>
        <dbReference type="Proteomes" id="UP001162501"/>
    </source>
</evidence>
<organism evidence="1 2">
    <name type="scientific">Rangifer tarandus platyrhynchus</name>
    <name type="common">Svalbard reindeer</name>
    <dbReference type="NCBI Taxonomy" id="3082113"/>
    <lineage>
        <taxon>Eukaryota</taxon>
        <taxon>Metazoa</taxon>
        <taxon>Chordata</taxon>
        <taxon>Craniata</taxon>
        <taxon>Vertebrata</taxon>
        <taxon>Euteleostomi</taxon>
        <taxon>Mammalia</taxon>
        <taxon>Eutheria</taxon>
        <taxon>Laurasiatheria</taxon>
        <taxon>Artiodactyla</taxon>
        <taxon>Ruminantia</taxon>
        <taxon>Pecora</taxon>
        <taxon>Cervidae</taxon>
        <taxon>Odocoileinae</taxon>
        <taxon>Rangifer</taxon>
    </lineage>
</organism>
<protein>
    <submittedName>
        <fullName evidence="1">Uncharacterized protein</fullName>
    </submittedName>
</protein>